<feature type="transmembrane region" description="Helical" evidence="2">
    <location>
        <begin position="563"/>
        <end position="580"/>
    </location>
</feature>
<feature type="region of interest" description="Disordered" evidence="1">
    <location>
        <begin position="714"/>
        <end position="766"/>
    </location>
</feature>
<feature type="domain" description="TRAP C4-dicarboxylate transport system permease DctM subunit" evidence="3">
    <location>
        <begin position="200"/>
        <end position="619"/>
    </location>
</feature>
<dbReference type="PANTHER" id="PTHR43849">
    <property type="entry name" value="BLL3936 PROTEIN"/>
    <property type="match status" value="1"/>
</dbReference>
<evidence type="ECO:0000313" key="4">
    <source>
        <dbReference type="EMBL" id="SDI72215.1"/>
    </source>
</evidence>
<keyword evidence="5" id="KW-1185">Reference proteome</keyword>
<feature type="transmembrane region" description="Helical" evidence="2">
    <location>
        <begin position="349"/>
        <end position="377"/>
    </location>
</feature>
<dbReference type="InterPro" id="IPR010656">
    <property type="entry name" value="DctM"/>
</dbReference>
<organism evidence="4 5">
    <name type="scientific">Arthrobacter subterraneus</name>
    <dbReference type="NCBI Taxonomy" id="335973"/>
    <lineage>
        <taxon>Bacteria</taxon>
        <taxon>Bacillati</taxon>
        <taxon>Actinomycetota</taxon>
        <taxon>Actinomycetes</taxon>
        <taxon>Micrococcales</taxon>
        <taxon>Micrococcaceae</taxon>
        <taxon>Arthrobacter</taxon>
    </lineage>
</organism>
<feature type="compositionally biased region" description="Basic and acidic residues" evidence="1">
    <location>
        <begin position="54"/>
        <end position="70"/>
    </location>
</feature>
<sequence length="766" mass="81173">MTERPDGKGAAPARAGEHGETPPEEVQSTEVTSTEAHHKDKHAHGAHRATSSRNADEKYNASPDPFKDTDGKLDEEALIAEFEAEKPARHLTGTPALIIKVIGVALSVFGLYWVFNPMATQFYLPAFLMIGLSMTFLVYRGWGRSDKDKEKGKADNPHILDWALAVVAAVPFLYIIMDWDGFFRRAIVPTYLDLIMGTIAILVVLEAARRTVGILVPLVVIGFFAYAYFGPYIPAPFGTSSFGWIRLVGHNVMGTQGIFGVPTDVAATYIILFTIYGAVLTASGATKFFIDLSFSAFGQSKSGPGRTVTLAGFLLGTVSGSGVATTVTLGGISWPLLKKAGYPKENGGGVLAAAGIGAIMSPPTLGAAAFIIAALLNVSYLEVLIWATIPTLLYYLGIILAIEMDARRFKTKPVQMQTQHPGKLLLRFGYHFSSLIAIVVFMATGMTPFRAVVYATVLAFLLSFLDKQSWMSPKKIWDALATGATGALSVIPVMAASGIIVGVMTLTGLGLKLANIIVDFAGGSLFLTALYSAISVILLGLAVPVTASFIISWVIIGPALQDVGVPGYAAAMFIFYYSVLSEVSPPTALSPFAASAITGGKPIPTMWLTWRYTLSAFLVPFIFVLSGPGVGLLMQGGVGTVLLALVVSAITVASLAVAFGGWIAGPANWLERTLIGLGSLPLLVMEPMYMMIGGSMVALGLALHFIRRKRHSSKDDSLQPAADTPETVTAGSEAPTAGTQKAESPTTATSVRSETSARKDTGSEHS</sequence>
<dbReference type="InterPro" id="IPR011853">
    <property type="entry name" value="TRAP_DctM-Dct_fused"/>
</dbReference>
<feature type="transmembrane region" description="Helical" evidence="2">
    <location>
        <begin position="266"/>
        <end position="290"/>
    </location>
</feature>
<reference evidence="4 5" key="1">
    <citation type="submission" date="2016-10" db="EMBL/GenBank/DDBJ databases">
        <authorList>
            <person name="de Groot N.N."/>
        </authorList>
    </citation>
    <scope>NUCLEOTIDE SEQUENCE [LARGE SCALE GENOMIC DNA]</scope>
    <source>
        <strain evidence="4 5">NP_1H</strain>
    </source>
</reference>
<feature type="transmembrane region" description="Helical" evidence="2">
    <location>
        <begin position="183"/>
        <end position="205"/>
    </location>
</feature>
<accession>A0A1G8MWL7</accession>
<feature type="compositionally biased region" description="Basic and acidic residues" evidence="1">
    <location>
        <begin position="755"/>
        <end position="766"/>
    </location>
</feature>
<feature type="transmembrane region" description="Helical" evidence="2">
    <location>
        <begin position="641"/>
        <end position="664"/>
    </location>
</feature>
<feature type="transmembrane region" description="Helical" evidence="2">
    <location>
        <begin position="383"/>
        <end position="403"/>
    </location>
</feature>
<dbReference type="AlphaFoldDB" id="A0A1G8MWL7"/>
<evidence type="ECO:0000313" key="5">
    <source>
        <dbReference type="Proteomes" id="UP000199258"/>
    </source>
</evidence>
<feature type="transmembrane region" description="Helical" evidence="2">
    <location>
        <begin position="310"/>
        <end position="337"/>
    </location>
</feature>
<dbReference type="NCBIfam" id="TIGR02123">
    <property type="entry name" value="TRAP_fused"/>
    <property type="match status" value="1"/>
</dbReference>
<dbReference type="Proteomes" id="UP000199258">
    <property type="component" value="Unassembled WGS sequence"/>
</dbReference>
<dbReference type="Pfam" id="PF06808">
    <property type="entry name" value="DctM"/>
    <property type="match status" value="1"/>
</dbReference>
<evidence type="ECO:0000259" key="3">
    <source>
        <dbReference type="Pfam" id="PF06808"/>
    </source>
</evidence>
<dbReference type="RefSeq" id="WP_090587915.1">
    <property type="nucleotide sequence ID" value="NZ_FNDT01000020.1"/>
</dbReference>
<gene>
    <name evidence="4" type="ORF">SAMN04488693_12028</name>
</gene>
<proteinExistence type="predicted"/>
<dbReference type="OrthoDB" id="9759894at2"/>
<keyword evidence="2" id="KW-1133">Transmembrane helix</keyword>
<feature type="region of interest" description="Disordered" evidence="1">
    <location>
        <begin position="1"/>
        <end position="70"/>
    </location>
</feature>
<evidence type="ECO:0000256" key="1">
    <source>
        <dbReference type="SAM" id="MobiDB-lite"/>
    </source>
</evidence>
<feature type="transmembrane region" description="Helical" evidence="2">
    <location>
        <begin position="159"/>
        <end position="177"/>
    </location>
</feature>
<evidence type="ECO:0000256" key="2">
    <source>
        <dbReference type="SAM" id="Phobius"/>
    </source>
</evidence>
<feature type="transmembrane region" description="Helical" evidence="2">
    <location>
        <begin position="529"/>
        <end position="556"/>
    </location>
</feature>
<protein>
    <submittedName>
        <fullName evidence="4">TRAP transporter, 4TM/12TM fusion protein</fullName>
    </submittedName>
</protein>
<feature type="transmembrane region" description="Helical" evidence="2">
    <location>
        <begin position="688"/>
        <end position="706"/>
    </location>
</feature>
<feature type="compositionally biased region" description="Polar residues" evidence="1">
    <location>
        <begin position="737"/>
        <end position="754"/>
    </location>
</feature>
<feature type="transmembrane region" description="Helical" evidence="2">
    <location>
        <begin position="612"/>
        <end position="634"/>
    </location>
</feature>
<dbReference type="PANTHER" id="PTHR43849:SF2">
    <property type="entry name" value="BLL3936 PROTEIN"/>
    <property type="match status" value="1"/>
</dbReference>
<keyword evidence="2" id="KW-0812">Transmembrane</keyword>
<dbReference type="EMBL" id="FNDT01000020">
    <property type="protein sequence ID" value="SDI72215.1"/>
    <property type="molecule type" value="Genomic_DNA"/>
</dbReference>
<name>A0A1G8MWL7_9MICC</name>
<feature type="transmembrane region" description="Helical" evidence="2">
    <location>
        <begin position="121"/>
        <end position="139"/>
    </location>
</feature>
<feature type="transmembrane region" description="Helical" evidence="2">
    <location>
        <begin position="449"/>
        <end position="465"/>
    </location>
</feature>
<dbReference type="STRING" id="335973.SAMN04488693_12028"/>
<keyword evidence="2" id="KW-0472">Membrane</keyword>
<feature type="compositionally biased region" description="Low complexity" evidence="1">
    <location>
        <begin position="24"/>
        <end position="34"/>
    </location>
</feature>
<feature type="transmembrane region" description="Helical" evidence="2">
    <location>
        <begin position="486"/>
        <end position="509"/>
    </location>
</feature>
<feature type="transmembrane region" description="Helical" evidence="2">
    <location>
        <begin position="212"/>
        <end position="229"/>
    </location>
</feature>
<feature type="transmembrane region" description="Helical" evidence="2">
    <location>
        <begin position="96"/>
        <end position="115"/>
    </location>
</feature>